<dbReference type="GO" id="GO:0016020">
    <property type="term" value="C:membrane"/>
    <property type="evidence" value="ECO:0007669"/>
    <property type="project" value="UniProtKB-SubCell"/>
</dbReference>
<sequence>MTAPFQDSSSADISNRASTSSQPKNDRELGYITTSSNGNVARNNHFLKFPKQINTSLVRKVLAEALGTFILMFCIGGIVANMHFMGVEAGLLEYAATAGLTVTVIVFSIGSISGAHVNPAVTMAFAAVGPFPWSEVPFYVLAQVGGSVLATYTGKLVYSIKPEVMMTRPLHGCTSAFCVELISTFIILFLSTSLISEPQSACLGGSMNPARSLGPALVSWRFDHLWIYVVAPTIGAIAGVLAYRILRLQGWSCKPDPSLRTLQSSQSSLH</sequence>
<evidence type="ECO:0000256" key="2">
    <source>
        <dbReference type="ARBA" id="ARBA00022448"/>
    </source>
</evidence>
<dbReference type="SUPFAM" id="SSF81338">
    <property type="entry name" value="Aquaporin-like"/>
    <property type="match status" value="1"/>
</dbReference>
<reference evidence="9" key="1">
    <citation type="submission" date="2020-06" db="EMBL/GenBank/DDBJ databases">
        <authorList>
            <person name="Li T."/>
            <person name="Hu X."/>
            <person name="Zhang T."/>
            <person name="Song X."/>
            <person name="Zhang H."/>
            <person name="Dai N."/>
            <person name="Sheng W."/>
            <person name="Hou X."/>
            <person name="Wei L."/>
        </authorList>
    </citation>
    <scope>NUCLEOTIDE SEQUENCE</scope>
    <source>
        <strain evidence="9">G02</strain>
        <tissue evidence="9">Leaf</tissue>
    </source>
</reference>
<comment type="subcellular location">
    <subcellularLocation>
        <location evidence="1">Membrane</location>
        <topology evidence="1">Multi-pass membrane protein</topology>
    </subcellularLocation>
</comment>
<feature type="transmembrane region" description="Helical" evidence="8">
    <location>
        <begin position="170"/>
        <end position="190"/>
    </location>
</feature>
<feature type="transmembrane region" description="Helical" evidence="8">
    <location>
        <begin position="225"/>
        <end position="246"/>
    </location>
</feature>
<evidence type="ECO:0000256" key="8">
    <source>
        <dbReference type="SAM" id="Phobius"/>
    </source>
</evidence>
<keyword evidence="2 6" id="KW-0813">Transport</keyword>
<comment type="caution">
    <text evidence="9">The sequence shown here is derived from an EMBL/GenBank/DDBJ whole genome shotgun (WGS) entry which is preliminary data.</text>
</comment>
<feature type="region of interest" description="Disordered" evidence="7">
    <location>
        <begin position="1"/>
        <end position="31"/>
    </location>
</feature>
<accession>A0AAW2SAC8</accession>
<evidence type="ECO:0000256" key="4">
    <source>
        <dbReference type="ARBA" id="ARBA00022989"/>
    </source>
</evidence>
<evidence type="ECO:0000313" key="9">
    <source>
        <dbReference type="EMBL" id="KAL0388651.1"/>
    </source>
</evidence>
<proteinExistence type="inferred from homology"/>
<keyword evidence="5 8" id="KW-0472">Membrane</keyword>
<feature type="transmembrane region" description="Helical" evidence="8">
    <location>
        <begin position="61"/>
        <end position="82"/>
    </location>
</feature>
<dbReference type="AlphaFoldDB" id="A0AAW2SAC8"/>
<gene>
    <name evidence="9" type="ORF">Sradi_2746900</name>
</gene>
<dbReference type="PROSITE" id="PS00221">
    <property type="entry name" value="MIP"/>
    <property type="match status" value="1"/>
</dbReference>
<dbReference type="PANTHER" id="PTHR45724:SF26">
    <property type="entry name" value="AQUAPORIN NIP7-1-RELATED"/>
    <property type="match status" value="1"/>
</dbReference>
<keyword evidence="4 8" id="KW-1133">Transmembrane helix</keyword>
<feature type="transmembrane region" description="Helical" evidence="8">
    <location>
        <begin position="94"/>
        <end position="116"/>
    </location>
</feature>
<dbReference type="GO" id="GO:0015267">
    <property type="term" value="F:channel activity"/>
    <property type="evidence" value="ECO:0007669"/>
    <property type="project" value="InterPro"/>
</dbReference>
<evidence type="ECO:0000256" key="6">
    <source>
        <dbReference type="RuleBase" id="RU000477"/>
    </source>
</evidence>
<dbReference type="InterPro" id="IPR023271">
    <property type="entry name" value="Aquaporin-like"/>
</dbReference>
<protein>
    <submittedName>
        <fullName evidence="9">Aquaporin NIP7-1</fullName>
    </submittedName>
</protein>
<dbReference type="InterPro" id="IPR022357">
    <property type="entry name" value="MIP_CS"/>
</dbReference>
<dbReference type="InterPro" id="IPR034294">
    <property type="entry name" value="Aquaporin_transptr"/>
</dbReference>
<organism evidence="9">
    <name type="scientific">Sesamum radiatum</name>
    <name type="common">Black benniseed</name>
    <dbReference type="NCBI Taxonomy" id="300843"/>
    <lineage>
        <taxon>Eukaryota</taxon>
        <taxon>Viridiplantae</taxon>
        <taxon>Streptophyta</taxon>
        <taxon>Embryophyta</taxon>
        <taxon>Tracheophyta</taxon>
        <taxon>Spermatophyta</taxon>
        <taxon>Magnoliopsida</taxon>
        <taxon>eudicotyledons</taxon>
        <taxon>Gunneridae</taxon>
        <taxon>Pentapetalae</taxon>
        <taxon>asterids</taxon>
        <taxon>lamiids</taxon>
        <taxon>Lamiales</taxon>
        <taxon>Pedaliaceae</taxon>
        <taxon>Sesamum</taxon>
    </lineage>
</organism>
<reference evidence="9" key="2">
    <citation type="journal article" date="2024" name="Plant">
        <title>Genomic evolution and insights into agronomic trait innovations of Sesamum species.</title>
        <authorList>
            <person name="Miao H."/>
            <person name="Wang L."/>
            <person name="Qu L."/>
            <person name="Liu H."/>
            <person name="Sun Y."/>
            <person name="Le M."/>
            <person name="Wang Q."/>
            <person name="Wei S."/>
            <person name="Zheng Y."/>
            <person name="Lin W."/>
            <person name="Duan Y."/>
            <person name="Cao H."/>
            <person name="Xiong S."/>
            <person name="Wang X."/>
            <person name="Wei L."/>
            <person name="Li C."/>
            <person name="Ma Q."/>
            <person name="Ju M."/>
            <person name="Zhao R."/>
            <person name="Li G."/>
            <person name="Mu C."/>
            <person name="Tian Q."/>
            <person name="Mei H."/>
            <person name="Zhang T."/>
            <person name="Gao T."/>
            <person name="Zhang H."/>
        </authorList>
    </citation>
    <scope>NUCLEOTIDE SEQUENCE</scope>
    <source>
        <strain evidence="9">G02</strain>
    </source>
</reference>
<evidence type="ECO:0000256" key="3">
    <source>
        <dbReference type="ARBA" id="ARBA00022692"/>
    </source>
</evidence>
<dbReference type="PRINTS" id="PR00783">
    <property type="entry name" value="MINTRINSICP"/>
</dbReference>
<comment type="similarity">
    <text evidence="6">Belongs to the MIP/aquaporin (TC 1.A.8) family.</text>
</comment>
<feature type="compositionally biased region" description="Polar residues" evidence="7">
    <location>
        <begin position="1"/>
        <end position="23"/>
    </location>
</feature>
<evidence type="ECO:0000256" key="1">
    <source>
        <dbReference type="ARBA" id="ARBA00004141"/>
    </source>
</evidence>
<dbReference type="Pfam" id="PF00230">
    <property type="entry name" value="MIP"/>
    <property type="match status" value="2"/>
</dbReference>
<dbReference type="EMBL" id="JACGWJ010000011">
    <property type="protein sequence ID" value="KAL0388651.1"/>
    <property type="molecule type" value="Genomic_DNA"/>
</dbReference>
<feature type="transmembrane region" description="Helical" evidence="8">
    <location>
        <begin position="136"/>
        <end position="158"/>
    </location>
</feature>
<dbReference type="PANTHER" id="PTHR45724">
    <property type="entry name" value="AQUAPORIN NIP2-1"/>
    <property type="match status" value="1"/>
</dbReference>
<name>A0AAW2SAC8_SESRA</name>
<keyword evidence="3 6" id="KW-0812">Transmembrane</keyword>
<evidence type="ECO:0000256" key="5">
    <source>
        <dbReference type="ARBA" id="ARBA00023136"/>
    </source>
</evidence>
<dbReference type="InterPro" id="IPR000425">
    <property type="entry name" value="MIP"/>
</dbReference>
<evidence type="ECO:0000256" key="7">
    <source>
        <dbReference type="SAM" id="MobiDB-lite"/>
    </source>
</evidence>
<dbReference type="Gene3D" id="1.20.1080.10">
    <property type="entry name" value="Glycerol uptake facilitator protein"/>
    <property type="match status" value="1"/>
</dbReference>